<dbReference type="EMBL" id="CM037151">
    <property type="protein sequence ID" value="KAH7841993.1"/>
    <property type="molecule type" value="Genomic_DNA"/>
</dbReference>
<gene>
    <name evidence="1" type="ORF">Vadar_000282</name>
</gene>
<name>A0ACB7XM89_9ERIC</name>
<accession>A0ACB7XM89</accession>
<dbReference type="Proteomes" id="UP000828048">
    <property type="component" value="Chromosome 1"/>
</dbReference>
<proteinExistence type="predicted"/>
<evidence type="ECO:0000313" key="1">
    <source>
        <dbReference type="EMBL" id="KAH7841993.1"/>
    </source>
</evidence>
<sequence>MVIGSVGLLLGSLVIGGRTAVDFSAMMTIPQNYCTLILAGPPLPSLATNHTEDDALSTLSRRSAFLHRRRSHLCFFVSFSLWEIMDTTVTMDQQNELVNVSQKIAKKVEEDCVVVEAKENVTQISLQSTVAAIGPITPDSNKETGDFLFGVTSPLTFVSSPENDNLGASINFSPQTPVEGVFDPFAPGPEKLAMAPHCKKYLKESRINVVRRLKFDTSVSFILDENDETDAETISDDDVLLEAVYDTLLEAIVSKQTEGLVTEILPLDPGFDGFNTPDSATRLSGIAETCPSAPVKTAGTTKKLRIIDQGLCRKLEF</sequence>
<organism evidence="1 2">
    <name type="scientific">Vaccinium darrowii</name>
    <dbReference type="NCBI Taxonomy" id="229202"/>
    <lineage>
        <taxon>Eukaryota</taxon>
        <taxon>Viridiplantae</taxon>
        <taxon>Streptophyta</taxon>
        <taxon>Embryophyta</taxon>
        <taxon>Tracheophyta</taxon>
        <taxon>Spermatophyta</taxon>
        <taxon>Magnoliopsida</taxon>
        <taxon>eudicotyledons</taxon>
        <taxon>Gunneridae</taxon>
        <taxon>Pentapetalae</taxon>
        <taxon>asterids</taxon>
        <taxon>Ericales</taxon>
        <taxon>Ericaceae</taxon>
        <taxon>Vaccinioideae</taxon>
        <taxon>Vaccinieae</taxon>
        <taxon>Vaccinium</taxon>
    </lineage>
</organism>
<evidence type="ECO:0000313" key="2">
    <source>
        <dbReference type="Proteomes" id="UP000828048"/>
    </source>
</evidence>
<reference evidence="1 2" key="1">
    <citation type="journal article" date="2021" name="Hortic Res">
        <title>High-quality reference genome and annotation aids understanding of berry development for evergreen blueberry (Vaccinium darrowii).</title>
        <authorList>
            <person name="Yu J."/>
            <person name="Hulse-Kemp A.M."/>
            <person name="Babiker E."/>
            <person name="Staton M."/>
        </authorList>
    </citation>
    <scope>NUCLEOTIDE SEQUENCE [LARGE SCALE GENOMIC DNA]</scope>
    <source>
        <strain evidence="2">cv. NJ 8807/NJ 8810</strain>
        <tissue evidence="1">Young leaf</tissue>
    </source>
</reference>
<comment type="caution">
    <text evidence="1">The sequence shown here is derived from an EMBL/GenBank/DDBJ whole genome shotgun (WGS) entry which is preliminary data.</text>
</comment>
<keyword evidence="2" id="KW-1185">Reference proteome</keyword>
<protein>
    <submittedName>
        <fullName evidence="1">Uncharacterized protein</fullName>
    </submittedName>
</protein>